<evidence type="ECO:0000256" key="4">
    <source>
        <dbReference type="ARBA" id="ARBA00023002"/>
    </source>
</evidence>
<dbReference type="Pfam" id="PF00984">
    <property type="entry name" value="UDPG_MGDP_dh"/>
    <property type="match status" value="1"/>
</dbReference>
<evidence type="ECO:0000256" key="3">
    <source>
        <dbReference type="ARBA" id="ARBA00012954"/>
    </source>
</evidence>
<proteinExistence type="inferred from homology"/>
<evidence type="ECO:0000256" key="7">
    <source>
        <dbReference type="PIRNR" id="PIRNR000124"/>
    </source>
</evidence>
<evidence type="ECO:0000313" key="9">
    <source>
        <dbReference type="EMBL" id="UOQ45705.1"/>
    </source>
</evidence>
<dbReference type="RefSeq" id="WP_244712532.1">
    <property type="nucleotide sequence ID" value="NZ_CP095073.1"/>
</dbReference>
<evidence type="ECO:0000256" key="2">
    <source>
        <dbReference type="ARBA" id="ARBA00006601"/>
    </source>
</evidence>
<dbReference type="InterPro" id="IPR001732">
    <property type="entry name" value="UDP-Glc/GDP-Man_DH_N"/>
</dbReference>
<keyword evidence="4 7" id="KW-0560">Oxidoreductase</keyword>
<evidence type="ECO:0000259" key="8">
    <source>
        <dbReference type="SMART" id="SM00984"/>
    </source>
</evidence>
<accession>A0ABY4EMU7</accession>
<comment type="similarity">
    <text evidence="2 7">Belongs to the UDP-glucose/GDP-mannose dehydrogenase family.</text>
</comment>
<protein>
    <recommendedName>
        <fullName evidence="3 7">UDP-glucose 6-dehydrogenase</fullName>
        <ecNumber evidence="3 7">1.1.1.22</ecNumber>
    </recommendedName>
</protein>
<evidence type="ECO:0000256" key="6">
    <source>
        <dbReference type="ARBA" id="ARBA00047473"/>
    </source>
</evidence>
<evidence type="ECO:0000313" key="10">
    <source>
        <dbReference type="Proteomes" id="UP000831787"/>
    </source>
</evidence>
<dbReference type="InterPro" id="IPR014027">
    <property type="entry name" value="UDP-Glc/GDP-Man_DH_C"/>
</dbReference>
<dbReference type="SUPFAM" id="SSF52413">
    <property type="entry name" value="UDP-glucose/GDP-mannose dehydrogenase C-terminal domain"/>
    <property type="match status" value="1"/>
</dbReference>
<dbReference type="InterPro" id="IPR028357">
    <property type="entry name" value="UDPglc_DH_bac"/>
</dbReference>
<dbReference type="InterPro" id="IPR014026">
    <property type="entry name" value="UDP-Glc/GDP-Man_DH_dimer"/>
</dbReference>
<reference evidence="9 10" key="1">
    <citation type="submission" date="2022-04" db="EMBL/GenBank/DDBJ databases">
        <title>Halobacillus sp. isolated from saltern.</title>
        <authorList>
            <person name="Won M."/>
            <person name="Lee C.-M."/>
            <person name="Woen H.-Y."/>
            <person name="Kwon S.-W."/>
        </authorList>
    </citation>
    <scope>NUCLEOTIDE SEQUENCE [LARGE SCALE GENOMIC DNA]</scope>
    <source>
        <strain evidence="9 10">SSBR10-3</strain>
    </source>
</reference>
<dbReference type="Proteomes" id="UP000831787">
    <property type="component" value="Chromosome"/>
</dbReference>
<name>A0ABY4EMU7_9BACI</name>
<feature type="domain" description="UDP-glucose/GDP-mannose dehydrogenase C-terminal" evidence="8">
    <location>
        <begin position="313"/>
        <end position="415"/>
    </location>
</feature>
<sequence length="437" mass="48456">MKISVIGTGYVGLVTGVCLSETGHEVTCLDIDEKKVQSMRNGISPIYEPGLDEMMKRNIEENRLFFTSSYEEGLADKEFVFIAVGTPQSKDGSADLQYLNNACRSIAESIQNDVIVITKSTVPVGTNEHVKRTIESHMSRDFSISVVSNPEFLREGSAIHDTFHGDRIVIGSEDEESLERVKKIYQSFELPILTTDLRSAEMIKYASNAFLATKISFINELGNLCERLGANIENVAKGMGMDQRIGSKFLNAGVGYGGSCFPKDTNALLSIGNSVEYNMSIIQSVIDTNEKQQRIIVDKIKQFIPDLTNKKVGVLGLAFKPNTDDMRDAPSIKVIRELVDSGADVYAYDPIAAENARIYLPGATVYRESIDETLQDMDFAVIMTDWKQIKEYPLDQFRTQLKNPVVFDGRNCFPLAEAASHGLQYHSIGRPSVGLDL</sequence>
<dbReference type="EMBL" id="CP095073">
    <property type="protein sequence ID" value="UOQ45705.1"/>
    <property type="molecule type" value="Genomic_DNA"/>
</dbReference>
<dbReference type="InterPro" id="IPR008927">
    <property type="entry name" value="6-PGluconate_DH-like_C_sf"/>
</dbReference>
<organism evidence="9 10">
    <name type="scientific">Halobacillus salinarum</name>
    <dbReference type="NCBI Taxonomy" id="2932257"/>
    <lineage>
        <taxon>Bacteria</taxon>
        <taxon>Bacillati</taxon>
        <taxon>Bacillota</taxon>
        <taxon>Bacilli</taxon>
        <taxon>Bacillales</taxon>
        <taxon>Bacillaceae</taxon>
        <taxon>Halobacillus</taxon>
    </lineage>
</organism>
<dbReference type="SUPFAM" id="SSF48179">
    <property type="entry name" value="6-phosphogluconate dehydrogenase C-terminal domain-like"/>
    <property type="match status" value="1"/>
</dbReference>
<dbReference type="Pfam" id="PF03721">
    <property type="entry name" value="UDPG_MGDP_dh_N"/>
    <property type="match status" value="1"/>
</dbReference>
<evidence type="ECO:0000256" key="1">
    <source>
        <dbReference type="ARBA" id="ARBA00004701"/>
    </source>
</evidence>
<dbReference type="Gene3D" id="3.40.50.720">
    <property type="entry name" value="NAD(P)-binding Rossmann-like Domain"/>
    <property type="match status" value="2"/>
</dbReference>
<dbReference type="NCBIfam" id="TIGR03026">
    <property type="entry name" value="NDP-sugDHase"/>
    <property type="match status" value="1"/>
</dbReference>
<keyword evidence="5 7" id="KW-0520">NAD</keyword>
<dbReference type="PIRSF" id="PIRSF500134">
    <property type="entry name" value="UDPglc_DH_bac"/>
    <property type="match status" value="1"/>
</dbReference>
<dbReference type="InterPro" id="IPR036291">
    <property type="entry name" value="NAD(P)-bd_dom_sf"/>
</dbReference>
<dbReference type="Pfam" id="PF03720">
    <property type="entry name" value="UDPG_MGDP_dh_C"/>
    <property type="match status" value="1"/>
</dbReference>
<dbReference type="PANTHER" id="PTHR43750">
    <property type="entry name" value="UDP-GLUCOSE 6-DEHYDROGENASE TUAD"/>
    <property type="match status" value="1"/>
</dbReference>
<dbReference type="SUPFAM" id="SSF51735">
    <property type="entry name" value="NAD(P)-binding Rossmann-fold domains"/>
    <property type="match status" value="1"/>
</dbReference>
<dbReference type="PIRSF" id="PIRSF000124">
    <property type="entry name" value="UDPglc_GDPman_dh"/>
    <property type="match status" value="1"/>
</dbReference>
<dbReference type="PANTHER" id="PTHR43750:SF4">
    <property type="entry name" value="UDP-GLUCOSE 6-DEHYDROGENASE YWQF"/>
    <property type="match status" value="1"/>
</dbReference>
<gene>
    <name evidence="9" type="ORF">MUN89_07180</name>
</gene>
<dbReference type="InterPro" id="IPR036220">
    <property type="entry name" value="UDP-Glc/GDP-Man_DH_C_sf"/>
</dbReference>
<keyword evidence="10" id="KW-1185">Reference proteome</keyword>
<comment type="pathway">
    <text evidence="1">Nucleotide-sugar biosynthesis; UDP-alpha-D-glucuronate biosynthesis; UDP-alpha-D-glucuronate from UDP-alpha-D-glucose: step 1/1.</text>
</comment>
<comment type="catalytic activity">
    <reaction evidence="6 7">
        <text>UDP-alpha-D-glucose + 2 NAD(+) + H2O = UDP-alpha-D-glucuronate + 2 NADH + 3 H(+)</text>
        <dbReference type="Rhea" id="RHEA:23596"/>
        <dbReference type="ChEBI" id="CHEBI:15377"/>
        <dbReference type="ChEBI" id="CHEBI:15378"/>
        <dbReference type="ChEBI" id="CHEBI:57540"/>
        <dbReference type="ChEBI" id="CHEBI:57945"/>
        <dbReference type="ChEBI" id="CHEBI:58052"/>
        <dbReference type="ChEBI" id="CHEBI:58885"/>
        <dbReference type="EC" id="1.1.1.22"/>
    </reaction>
</comment>
<dbReference type="EC" id="1.1.1.22" evidence="3 7"/>
<dbReference type="InterPro" id="IPR017476">
    <property type="entry name" value="UDP-Glc/GDP-Man"/>
</dbReference>
<dbReference type="Gene3D" id="1.20.5.100">
    <property type="entry name" value="Cytochrome c1, transmembrane anchor, C-terminal"/>
    <property type="match status" value="1"/>
</dbReference>
<evidence type="ECO:0000256" key="5">
    <source>
        <dbReference type="ARBA" id="ARBA00023027"/>
    </source>
</evidence>
<dbReference type="SMART" id="SM00984">
    <property type="entry name" value="UDPG_MGDP_dh_C"/>
    <property type="match status" value="1"/>
</dbReference>